<evidence type="ECO:0000256" key="2">
    <source>
        <dbReference type="ARBA" id="ARBA00009347"/>
    </source>
</evidence>
<dbReference type="Gene3D" id="1.20.140.10">
    <property type="entry name" value="Butyryl-CoA Dehydrogenase, subunit A, domain 3"/>
    <property type="match status" value="1"/>
</dbReference>
<evidence type="ECO:0000259" key="9">
    <source>
        <dbReference type="Pfam" id="PF12806"/>
    </source>
</evidence>
<dbReference type="OrthoDB" id="9771038at2"/>
<evidence type="ECO:0000256" key="4">
    <source>
        <dbReference type="ARBA" id="ARBA00022827"/>
    </source>
</evidence>
<keyword evidence="5 10" id="KW-0560">Oxidoreductase</keyword>
<evidence type="ECO:0000313" key="10">
    <source>
        <dbReference type="EMBL" id="RIH78710.1"/>
    </source>
</evidence>
<keyword evidence="4 5" id="KW-0274">FAD</keyword>
<comment type="caution">
    <text evidence="10">The sequence shown here is derived from an EMBL/GenBank/DDBJ whole genome shotgun (WGS) entry which is preliminary data.</text>
</comment>
<proteinExistence type="inferred from homology"/>
<dbReference type="Pfam" id="PF02771">
    <property type="entry name" value="Acyl-CoA_dh_N"/>
    <property type="match status" value="1"/>
</dbReference>
<dbReference type="InterPro" id="IPR009075">
    <property type="entry name" value="AcylCo_DH/oxidase_C"/>
</dbReference>
<protein>
    <submittedName>
        <fullName evidence="10">3-methylmercaptopropionyl-CoA dehydrogenase</fullName>
        <ecNumber evidence="10">1.3.8.-</ecNumber>
    </submittedName>
</protein>
<dbReference type="InterPro" id="IPR009100">
    <property type="entry name" value="AcylCoA_DH/oxidase_NM_dom_sf"/>
</dbReference>
<dbReference type="InterPro" id="IPR052166">
    <property type="entry name" value="Diverse_Acyl-CoA_DH"/>
</dbReference>
<dbReference type="AlphaFoldDB" id="A0A399E7G7"/>
<feature type="domain" description="Acyl-CoA oxidase/dehydrogenase middle" evidence="7">
    <location>
        <begin position="161"/>
        <end position="270"/>
    </location>
</feature>
<dbReference type="Gene3D" id="2.40.110.10">
    <property type="entry name" value="Butyryl-CoA Dehydrogenase, subunit A, domain 2"/>
    <property type="match status" value="1"/>
</dbReference>
<evidence type="ECO:0000256" key="3">
    <source>
        <dbReference type="ARBA" id="ARBA00022630"/>
    </source>
</evidence>
<keyword evidence="3 5" id="KW-0285">Flavoprotein</keyword>
<dbReference type="EMBL" id="QWKX01000012">
    <property type="protein sequence ID" value="RIH78710.1"/>
    <property type="molecule type" value="Genomic_DNA"/>
</dbReference>
<feature type="domain" description="Acyl-CoA dehydrogenase/oxidase C-terminal" evidence="6">
    <location>
        <begin position="281"/>
        <end position="450"/>
    </location>
</feature>
<dbReference type="InterPro" id="IPR036250">
    <property type="entry name" value="AcylCo_DH-like_C"/>
</dbReference>
<accession>A0A399E7G7</accession>
<evidence type="ECO:0000259" key="8">
    <source>
        <dbReference type="Pfam" id="PF02771"/>
    </source>
</evidence>
<evidence type="ECO:0000256" key="1">
    <source>
        <dbReference type="ARBA" id="ARBA00001974"/>
    </source>
</evidence>
<evidence type="ECO:0000256" key="5">
    <source>
        <dbReference type="RuleBase" id="RU362125"/>
    </source>
</evidence>
<evidence type="ECO:0000313" key="11">
    <source>
        <dbReference type="Proteomes" id="UP000266089"/>
    </source>
</evidence>
<name>A0A399E7G7_9DEIN</name>
<feature type="domain" description="Acetyl-CoA dehydrogenase-like C-terminal" evidence="9">
    <location>
        <begin position="465"/>
        <end position="580"/>
    </location>
</feature>
<gene>
    <name evidence="10" type="primary">dmdC</name>
    <name evidence="10" type="ORF">Mcate_00729</name>
</gene>
<dbReference type="InterPro" id="IPR006091">
    <property type="entry name" value="Acyl-CoA_Oxase/DH_mid-dom"/>
</dbReference>
<dbReference type="Pfam" id="PF02770">
    <property type="entry name" value="Acyl-CoA_dh_M"/>
    <property type="match status" value="1"/>
</dbReference>
<dbReference type="PANTHER" id="PTHR42803:SF3">
    <property type="entry name" value="ACYL-COA DEHYDROGENASE-RELATED"/>
    <property type="match status" value="1"/>
</dbReference>
<comment type="similarity">
    <text evidence="2 5">Belongs to the acyl-CoA dehydrogenase family.</text>
</comment>
<evidence type="ECO:0000259" key="7">
    <source>
        <dbReference type="Pfam" id="PF02770"/>
    </source>
</evidence>
<dbReference type="SUPFAM" id="SSF47203">
    <property type="entry name" value="Acyl-CoA dehydrogenase C-terminal domain-like"/>
    <property type="match status" value="1"/>
</dbReference>
<sequence>MEKLISRRDLEFLLYEVLEVEALTQRERYRDHSRETFKDILDVAYRIALEHFATHNKKNDQEEPWFDGERVHTNPEIKAALEAYRQAGLFAATHDYALGGIQLPYVIATAYGALFKAANIATASFALLTAGNANVLRKYGSPAQQKKYLLPQLEGRFFGTMCLSEPHAGSSLTDLLTRAEPQADGTYRLNGSKMWISGGDHEIAENIVHLVLAKIPGGPPGVKGISLFIVPKYLVHDDGRLGPRNGVRVAGLNHKMGYRGIPNCLLSLEDAVGELVGAPHQGLSYMFTMMNEARIGVGMGAMALAYTGYLHALEYAQTRTQGRRMHDKNPASPAVPIIQHPDVRRMLIMQKAYAEGCLHLCLYAARLVDEERTAPTPEAAEQARLLLEVLTPVVKGWSSELGIRANELAIQVHGGYGYTRDYNVEQFYRDNRLNAIHEGTNGIQALDLLARKVGMQEGLGFRLWAQEVERTIQASRDTHALRPYAEALEQALKTTAQVTQQLLNKAAQGEVERAFANSFAYLELFGTVTLAWLWLEQARKALGKEGAFYRGKLEAARYFFLYELDKVPLLAERLMRLDDVFLYPEQDWLTTD</sequence>
<dbReference type="Pfam" id="PF12806">
    <property type="entry name" value="Acyl-CoA_dh_C"/>
    <property type="match status" value="1"/>
</dbReference>
<dbReference type="GO" id="GO:0016627">
    <property type="term" value="F:oxidoreductase activity, acting on the CH-CH group of donors"/>
    <property type="evidence" value="ECO:0007669"/>
    <property type="project" value="InterPro"/>
</dbReference>
<dbReference type="SUPFAM" id="SSF56645">
    <property type="entry name" value="Acyl-CoA dehydrogenase NM domain-like"/>
    <property type="match status" value="1"/>
</dbReference>
<dbReference type="GO" id="GO:0050660">
    <property type="term" value="F:flavin adenine dinucleotide binding"/>
    <property type="evidence" value="ECO:0007669"/>
    <property type="project" value="InterPro"/>
</dbReference>
<evidence type="ECO:0000259" key="6">
    <source>
        <dbReference type="Pfam" id="PF00441"/>
    </source>
</evidence>
<reference evidence="10 11" key="1">
    <citation type="submission" date="2018-08" db="EMBL/GenBank/DDBJ databases">
        <title>Meiothermus cateniformans JCM 15151 genome sequencing project.</title>
        <authorList>
            <person name="Da Costa M.S."/>
            <person name="Albuquerque L."/>
            <person name="Raposo P."/>
            <person name="Froufe H.J.C."/>
            <person name="Barroso C.S."/>
            <person name="Egas C."/>
        </authorList>
    </citation>
    <scope>NUCLEOTIDE SEQUENCE [LARGE SCALE GENOMIC DNA]</scope>
    <source>
        <strain evidence="10 11">JCM 15151</strain>
    </source>
</reference>
<organism evidence="10 11">
    <name type="scientific">Meiothermus taiwanensis</name>
    <dbReference type="NCBI Taxonomy" id="172827"/>
    <lineage>
        <taxon>Bacteria</taxon>
        <taxon>Thermotogati</taxon>
        <taxon>Deinococcota</taxon>
        <taxon>Deinococci</taxon>
        <taxon>Thermales</taxon>
        <taxon>Thermaceae</taxon>
        <taxon>Meiothermus</taxon>
    </lineage>
</organism>
<dbReference type="InterPro" id="IPR037069">
    <property type="entry name" value="AcylCoA_DH/ox_N_sf"/>
</dbReference>
<dbReference type="RefSeq" id="WP_119361504.1">
    <property type="nucleotide sequence ID" value="NZ_JBHSXZ010000034.1"/>
</dbReference>
<dbReference type="InterPro" id="IPR025878">
    <property type="entry name" value="Acyl-CoA_dh-like_C_dom"/>
</dbReference>
<dbReference type="Pfam" id="PF00441">
    <property type="entry name" value="Acyl-CoA_dh_1"/>
    <property type="match status" value="1"/>
</dbReference>
<dbReference type="Gene3D" id="1.10.540.10">
    <property type="entry name" value="Acyl-CoA dehydrogenase/oxidase, N-terminal domain"/>
    <property type="match status" value="1"/>
</dbReference>
<dbReference type="EC" id="1.3.8.-" evidence="10"/>
<dbReference type="InterPro" id="IPR013786">
    <property type="entry name" value="AcylCoA_DH/ox_N"/>
</dbReference>
<feature type="domain" description="Acyl-CoA dehydrogenase/oxidase N-terminal" evidence="8">
    <location>
        <begin position="42"/>
        <end position="155"/>
    </location>
</feature>
<dbReference type="Proteomes" id="UP000266089">
    <property type="component" value="Unassembled WGS sequence"/>
</dbReference>
<dbReference type="InterPro" id="IPR046373">
    <property type="entry name" value="Acyl-CoA_Oxase/DH_mid-dom_sf"/>
</dbReference>
<comment type="cofactor">
    <cofactor evidence="1 5">
        <name>FAD</name>
        <dbReference type="ChEBI" id="CHEBI:57692"/>
    </cofactor>
</comment>
<dbReference type="PANTHER" id="PTHR42803">
    <property type="entry name" value="ACYL-COA DEHYDROGENASE"/>
    <property type="match status" value="1"/>
</dbReference>